<evidence type="ECO:0008006" key="3">
    <source>
        <dbReference type="Google" id="ProtNLM"/>
    </source>
</evidence>
<dbReference type="STRING" id="597456.A0A0L7RJC1"/>
<dbReference type="AlphaFoldDB" id="A0A0L7RJC1"/>
<reference evidence="1 2" key="1">
    <citation type="submission" date="2015-07" db="EMBL/GenBank/DDBJ databases">
        <title>The genome of Habropoda laboriosa.</title>
        <authorList>
            <person name="Pan H."/>
            <person name="Kapheim K."/>
        </authorList>
    </citation>
    <scope>NUCLEOTIDE SEQUENCE [LARGE SCALE GENOMIC DNA]</scope>
    <source>
        <strain evidence="1">0110345459</strain>
    </source>
</reference>
<dbReference type="PANTHER" id="PTHR33198:SF19">
    <property type="entry name" value="CCHC-TYPE DOMAIN-CONTAINING PROTEIN"/>
    <property type="match status" value="1"/>
</dbReference>
<gene>
    <name evidence="1" type="ORF">WH47_04951</name>
</gene>
<evidence type="ECO:0000313" key="2">
    <source>
        <dbReference type="Proteomes" id="UP000053825"/>
    </source>
</evidence>
<proteinExistence type="predicted"/>
<evidence type="ECO:0000313" key="1">
    <source>
        <dbReference type="EMBL" id="KOC70965.1"/>
    </source>
</evidence>
<dbReference type="EMBL" id="KQ414581">
    <property type="protein sequence ID" value="KOC70965.1"/>
    <property type="molecule type" value="Genomic_DNA"/>
</dbReference>
<sequence length="253" mass="29594">MEEYVKPPPPLFEGENISNNWKIWKKNLMAYMKATNSYSKPNDVKVYILRNYIGEFGQRAIDKIVSKNPNCLNNMGILIQKLDEHFSNEVQERYKFFTSQKSTNESIITYIDNLKKKANSCNFGTMVNSLIRDKVLAEIKDKQLIEKLLYIRNLDLSKLTSIWLEHTIQKQNQLRSNQKDNTFNIKENQNSITNRPKSILHNRPCWKCGQRHPLRACPAWGFKCEKCSCYNHYTSHCQGLKNDNIQSVSIHSV</sequence>
<dbReference type="PANTHER" id="PTHR33198">
    <property type="entry name" value="ANK_REP_REGION DOMAIN-CONTAINING PROTEIN-RELATED"/>
    <property type="match status" value="1"/>
</dbReference>
<keyword evidence="2" id="KW-1185">Reference proteome</keyword>
<organism evidence="1 2">
    <name type="scientific">Habropoda laboriosa</name>
    <dbReference type="NCBI Taxonomy" id="597456"/>
    <lineage>
        <taxon>Eukaryota</taxon>
        <taxon>Metazoa</taxon>
        <taxon>Ecdysozoa</taxon>
        <taxon>Arthropoda</taxon>
        <taxon>Hexapoda</taxon>
        <taxon>Insecta</taxon>
        <taxon>Pterygota</taxon>
        <taxon>Neoptera</taxon>
        <taxon>Endopterygota</taxon>
        <taxon>Hymenoptera</taxon>
        <taxon>Apocrita</taxon>
        <taxon>Aculeata</taxon>
        <taxon>Apoidea</taxon>
        <taxon>Anthophila</taxon>
        <taxon>Apidae</taxon>
        <taxon>Habropoda</taxon>
    </lineage>
</organism>
<protein>
    <recommendedName>
        <fullName evidence="3">CCHC-type domain-containing protein</fullName>
    </recommendedName>
</protein>
<accession>A0A0L7RJC1</accession>
<dbReference type="Proteomes" id="UP000053825">
    <property type="component" value="Unassembled WGS sequence"/>
</dbReference>
<dbReference type="OrthoDB" id="8061005at2759"/>
<name>A0A0L7RJC1_9HYME</name>